<reference evidence="1" key="1">
    <citation type="submission" date="2023-04" db="EMBL/GenBank/DDBJ databases">
        <title>Ambrosiozyma monospora NBRC 10751.</title>
        <authorList>
            <person name="Ichikawa N."/>
            <person name="Sato H."/>
            <person name="Tonouchi N."/>
        </authorList>
    </citation>
    <scope>NUCLEOTIDE SEQUENCE</scope>
    <source>
        <strain evidence="1">NBRC 10751</strain>
    </source>
</reference>
<sequence length="129" mass="14468">MATILLIFEKLDPDEVVFRAHDTFFNDNVEFPHFAQETLNSFNANGSPQGSLSLKVNCIIMLLRNLNTEQGLCNGTRLKVTRLTPSKIQALIMGGDHDQEQTVIPKITLQSTDGGFVFKRKQFPVRDSS</sequence>
<evidence type="ECO:0000313" key="1">
    <source>
        <dbReference type="EMBL" id="GME79032.1"/>
    </source>
</evidence>
<proteinExistence type="predicted"/>
<keyword evidence="2" id="KW-1185">Reference proteome</keyword>
<gene>
    <name evidence="1" type="ORF">Amon02_000373400</name>
</gene>
<comment type="caution">
    <text evidence="1">The sequence shown here is derived from an EMBL/GenBank/DDBJ whole genome shotgun (WGS) entry which is preliminary data.</text>
</comment>
<protein>
    <submittedName>
        <fullName evidence="1">Unnamed protein product</fullName>
    </submittedName>
</protein>
<name>A0ACB5T149_AMBMO</name>
<organism evidence="1 2">
    <name type="scientific">Ambrosiozyma monospora</name>
    <name type="common">Yeast</name>
    <name type="synonym">Endomycopsis monosporus</name>
    <dbReference type="NCBI Taxonomy" id="43982"/>
    <lineage>
        <taxon>Eukaryota</taxon>
        <taxon>Fungi</taxon>
        <taxon>Dikarya</taxon>
        <taxon>Ascomycota</taxon>
        <taxon>Saccharomycotina</taxon>
        <taxon>Pichiomycetes</taxon>
        <taxon>Pichiales</taxon>
        <taxon>Pichiaceae</taxon>
        <taxon>Ambrosiozyma</taxon>
    </lineage>
</organism>
<evidence type="ECO:0000313" key="2">
    <source>
        <dbReference type="Proteomes" id="UP001165064"/>
    </source>
</evidence>
<dbReference type="Proteomes" id="UP001165064">
    <property type="component" value="Unassembled WGS sequence"/>
</dbReference>
<dbReference type="EMBL" id="BSXS01002416">
    <property type="protein sequence ID" value="GME79032.1"/>
    <property type="molecule type" value="Genomic_DNA"/>
</dbReference>
<accession>A0ACB5T149</accession>